<organism evidence="6 7">
    <name type="scientific">candidate division WOR_3 bacterium SM23_42</name>
    <dbReference type="NCBI Taxonomy" id="1703779"/>
    <lineage>
        <taxon>Bacteria</taxon>
        <taxon>Bacteria division WOR-3</taxon>
    </lineage>
</organism>
<feature type="transmembrane region" description="Helical" evidence="5">
    <location>
        <begin position="69"/>
        <end position="92"/>
    </location>
</feature>
<dbReference type="InterPro" id="IPR018086">
    <property type="entry name" value="NADH_UbQ_OxRdtase_su1_CS"/>
</dbReference>
<evidence type="ECO:0000256" key="2">
    <source>
        <dbReference type="ARBA" id="ARBA00022692"/>
    </source>
</evidence>
<keyword evidence="2 5" id="KW-0812">Transmembrane</keyword>
<reference evidence="6 7" key="1">
    <citation type="journal article" date="2015" name="Microbiome">
        <title>Genomic resolution of linkages in carbon, nitrogen, and sulfur cycling among widespread estuary sediment bacteria.</title>
        <authorList>
            <person name="Baker B.J."/>
            <person name="Lazar C.S."/>
            <person name="Teske A.P."/>
            <person name="Dick G.J."/>
        </authorList>
    </citation>
    <scope>NUCLEOTIDE SEQUENCE [LARGE SCALE GENOMIC DNA]</scope>
    <source>
        <strain evidence="6">SM23_42</strain>
    </source>
</reference>
<dbReference type="Proteomes" id="UP000051373">
    <property type="component" value="Unassembled WGS sequence"/>
</dbReference>
<proteinExistence type="predicted"/>
<dbReference type="PANTHER" id="PTHR43359">
    <property type="entry name" value="FORMATE HYDROGENLYASE SUBUNIT 4"/>
    <property type="match status" value="1"/>
</dbReference>
<evidence type="ECO:0000256" key="4">
    <source>
        <dbReference type="ARBA" id="ARBA00023136"/>
    </source>
</evidence>
<comment type="subcellular location">
    <subcellularLocation>
        <location evidence="1">Membrane</location>
        <topology evidence="1">Multi-pass membrane protein</topology>
    </subcellularLocation>
</comment>
<feature type="transmembrane region" description="Helical" evidence="5">
    <location>
        <begin position="286"/>
        <end position="305"/>
    </location>
</feature>
<sequence>MSVVRILFSYIIFPGFIFTALVGLLLTWIDRKVTARIHWRVGPPWYQPYADFLKLLLKETIIPEGSSKVLFLLGPIIGLVAMSILAVMLFSMNLNPGNTFVGDLIVMIYLLALPPLGIMIGGSASKNPLASVGVSREMTQYFAYELPFLITIAGIILKAGGSIRFGDIILAQKASGPFLYSISGVIGAIVILLSAQAKLGFVPFDIPEAEQEIMAGPYIEYSGVALAMYKLVRAMMLFLLPLFLISVLWGGLGDWWAILKFLLIIVLIVLIKNTNPRIRIDQSLRFFWLGIGILSVVGLVLAVYGL</sequence>
<dbReference type="PANTHER" id="PTHR43359:SF1">
    <property type="entry name" value="FORMATE HYDROGENLYASE SUBUNIT 4-RELATED"/>
    <property type="match status" value="1"/>
</dbReference>
<evidence type="ECO:0000256" key="5">
    <source>
        <dbReference type="SAM" id="Phobius"/>
    </source>
</evidence>
<dbReference type="EMBL" id="LJUJ01000005">
    <property type="protein sequence ID" value="KPK64157.1"/>
    <property type="molecule type" value="Genomic_DNA"/>
</dbReference>
<feature type="transmembrane region" description="Helical" evidence="5">
    <location>
        <begin position="6"/>
        <end position="29"/>
    </location>
</feature>
<feature type="transmembrane region" description="Helical" evidence="5">
    <location>
        <begin position="178"/>
        <end position="195"/>
    </location>
</feature>
<accession>A0A0S8FWW1</accession>
<evidence type="ECO:0008006" key="8">
    <source>
        <dbReference type="Google" id="ProtNLM"/>
    </source>
</evidence>
<keyword evidence="3 5" id="KW-1133">Transmembrane helix</keyword>
<gene>
    <name evidence="6" type="ORF">AMJ83_03955</name>
</gene>
<dbReference type="GO" id="GO:0005886">
    <property type="term" value="C:plasma membrane"/>
    <property type="evidence" value="ECO:0007669"/>
    <property type="project" value="TreeGrafter"/>
</dbReference>
<dbReference type="InterPro" id="IPR052561">
    <property type="entry name" value="ComplexI_Subunit1"/>
</dbReference>
<dbReference type="Pfam" id="PF00146">
    <property type="entry name" value="NADHdh"/>
    <property type="match status" value="1"/>
</dbReference>
<dbReference type="PROSITE" id="PS00668">
    <property type="entry name" value="COMPLEX1_ND1_2"/>
    <property type="match status" value="1"/>
</dbReference>
<evidence type="ECO:0000256" key="1">
    <source>
        <dbReference type="ARBA" id="ARBA00004141"/>
    </source>
</evidence>
<name>A0A0S8FWW1_UNCW3</name>
<feature type="transmembrane region" description="Helical" evidence="5">
    <location>
        <begin position="231"/>
        <end position="249"/>
    </location>
</feature>
<evidence type="ECO:0000256" key="3">
    <source>
        <dbReference type="ARBA" id="ARBA00022989"/>
    </source>
</evidence>
<evidence type="ECO:0000313" key="7">
    <source>
        <dbReference type="Proteomes" id="UP000051373"/>
    </source>
</evidence>
<protein>
    <recommendedName>
        <fullName evidence="8">NADH dehydrogenase</fullName>
    </recommendedName>
</protein>
<comment type="caution">
    <text evidence="6">The sequence shown here is derived from an EMBL/GenBank/DDBJ whole genome shotgun (WGS) entry which is preliminary data.</text>
</comment>
<feature type="transmembrane region" description="Helical" evidence="5">
    <location>
        <begin position="104"/>
        <end position="125"/>
    </location>
</feature>
<dbReference type="InterPro" id="IPR001694">
    <property type="entry name" value="NADH_UbQ_OxRdtase_su1/FPO"/>
</dbReference>
<dbReference type="AlphaFoldDB" id="A0A0S8FWW1"/>
<evidence type="ECO:0000313" key="6">
    <source>
        <dbReference type="EMBL" id="KPK64157.1"/>
    </source>
</evidence>
<dbReference type="STRING" id="1703779.AMJ83_03955"/>
<keyword evidence="4 5" id="KW-0472">Membrane</keyword>
<feature type="transmembrane region" description="Helical" evidence="5">
    <location>
        <begin position="146"/>
        <end position="166"/>
    </location>
</feature>